<feature type="domain" description="F-box" evidence="1">
    <location>
        <begin position="15"/>
        <end position="51"/>
    </location>
</feature>
<dbReference type="RefSeq" id="XP_020092880.1">
    <property type="nucleotide sequence ID" value="XM_020237291.1"/>
</dbReference>
<name>A0A6P5FI70_ANACO</name>
<dbReference type="InterPro" id="IPR053772">
    <property type="entry name" value="At1g61320/At1g61330-like"/>
</dbReference>
<evidence type="ECO:0000259" key="1">
    <source>
        <dbReference type="PROSITE" id="PS50181"/>
    </source>
</evidence>
<dbReference type="SUPFAM" id="SSF52047">
    <property type="entry name" value="RNI-like"/>
    <property type="match status" value="1"/>
</dbReference>
<dbReference type="SUPFAM" id="SSF81383">
    <property type="entry name" value="F-box domain"/>
    <property type="match status" value="1"/>
</dbReference>
<sequence length="508" mass="57966">MAQELMKRQSMGRGEDRISNLPDPILQSILCMMPLKSAIRTSTLSQRWRNLWEYSLISSAALEFGDEFSCNQSPKQFVSMLNRYLHIYESKHVEKFRILFSPFDLFFRDIETWIGFAVSKGVKQLDIDLSQGIVQNGVYIDGKVAFVLPNSLFECNTLTNLSLSRCDIASPFDVSGFRGLRQLSLSHVNITNDMLERMLVDCRALESLSIKSCLLLSEIRITGPELRLQKLTIMDCFEAYDLEISAPKLQSLIYYGRICSTNEFHNMSSLVDACIYSIGRVNYDLDDDYAKWISDLSQVKVLTLCSVALMGIAFADEYGEEELPIELQNLQELQLVMDSLTEEHLSYISAFFQLCPSPFLEKLFIQLPGELNELIDITYGAFIDEDSPGVLFNHLKVIKVTNFRGFVNELRLVKFLLEKAVVLESLVLVTPLDVDRNEESNNSQSGCETQFMKPRETLSLKILRGQLLLLSKASNEARIVLREFSEDDRSLNPMHSILYTENVIQVFD</sequence>
<dbReference type="InterPro" id="IPR036047">
    <property type="entry name" value="F-box-like_dom_sf"/>
</dbReference>
<dbReference type="GeneID" id="109713288"/>
<reference evidence="2" key="1">
    <citation type="journal article" date="2015" name="Nat. Genet.">
        <title>The pineapple genome and the evolution of CAM photosynthesis.</title>
        <authorList>
            <person name="Ming R."/>
            <person name="VanBuren R."/>
            <person name="Wai C.M."/>
            <person name="Tang H."/>
            <person name="Schatz M.C."/>
            <person name="Bowers J.E."/>
            <person name="Lyons E."/>
            <person name="Wang M.L."/>
            <person name="Chen J."/>
            <person name="Biggers E."/>
            <person name="Zhang J."/>
            <person name="Huang L."/>
            <person name="Zhang L."/>
            <person name="Miao W."/>
            <person name="Zhang J."/>
            <person name="Ye Z."/>
            <person name="Miao C."/>
            <person name="Lin Z."/>
            <person name="Wang H."/>
            <person name="Zhou H."/>
            <person name="Yim W.C."/>
            <person name="Priest H.D."/>
            <person name="Zheng C."/>
            <person name="Woodhouse M."/>
            <person name="Edger P.P."/>
            <person name="Guyot R."/>
            <person name="Guo H.B."/>
            <person name="Guo H."/>
            <person name="Zheng G."/>
            <person name="Singh R."/>
            <person name="Sharma A."/>
            <person name="Min X."/>
            <person name="Zheng Y."/>
            <person name="Lee H."/>
            <person name="Gurtowski J."/>
            <person name="Sedlazeck F.J."/>
            <person name="Harkess A."/>
            <person name="McKain M.R."/>
            <person name="Liao Z."/>
            <person name="Fang J."/>
            <person name="Liu J."/>
            <person name="Zhang X."/>
            <person name="Zhang Q."/>
            <person name="Hu W."/>
            <person name="Qin Y."/>
            <person name="Wang K."/>
            <person name="Chen L.Y."/>
            <person name="Shirley N."/>
            <person name="Lin Y.R."/>
            <person name="Liu L.Y."/>
            <person name="Hernandez A.G."/>
            <person name="Wright C.L."/>
            <person name="Bulone V."/>
            <person name="Tuskan G.A."/>
            <person name="Heath K."/>
            <person name="Zee F."/>
            <person name="Moore P.H."/>
            <person name="Sunkar R."/>
            <person name="Leebens-Mack J.H."/>
            <person name="Mockler T."/>
            <person name="Bennetzen J.L."/>
            <person name="Freeling M."/>
            <person name="Sankoff D."/>
            <person name="Paterson A.H."/>
            <person name="Zhu X."/>
            <person name="Yang X."/>
            <person name="Smith J.A."/>
            <person name="Cushman J.C."/>
            <person name="Paull R.E."/>
            <person name="Yu Q."/>
        </authorList>
    </citation>
    <scope>NUCLEOTIDE SEQUENCE [LARGE SCALE GENOMIC DNA]</scope>
    <source>
        <strain evidence="2">cv. F153</strain>
    </source>
</reference>
<dbReference type="Proteomes" id="UP000515123">
    <property type="component" value="Linkage group 7"/>
</dbReference>
<dbReference type="InterPro" id="IPR032675">
    <property type="entry name" value="LRR_dom_sf"/>
</dbReference>
<proteinExistence type="predicted"/>
<evidence type="ECO:0000313" key="2">
    <source>
        <dbReference type="Proteomes" id="UP000515123"/>
    </source>
</evidence>
<keyword evidence="2" id="KW-1185">Reference proteome</keyword>
<reference evidence="3" key="2">
    <citation type="submission" date="2025-08" db="UniProtKB">
        <authorList>
            <consortium name="RefSeq"/>
        </authorList>
    </citation>
    <scope>IDENTIFICATION</scope>
    <source>
        <tissue evidence="3">Leaf</tissue>
    </source>
</reference>
<dbReference type="PANTHER" id="PTHR34145:SF65">
    <property type="entry name" value="FBD DOMAIN-CONTAINING PROTEIN"/>
    <property type="match status" value="1"/>
</dbReference>
<dbReference type="PROSITE" id="PS50181">
    <property type="entry name" value="FBOX"/>
    <property type="match status" value="1"/>
</dbReference>
<dbReference type="PANTHER" id="PTHR34145">
    <property type="entry name" value="OS02G0105600 PROTEIN"/>
    <property type="match status" value="1"/>
</dbReference>
<dbReference type="Gene3D" id="3.80.10.10">
    <property type="entry name" value="Ribonuclease Inhibitor"/>
    <property type="match status" value="1"/>
</dbReference>
<dbReference type="OrthoDB" id="673865at2759"/>
<dbReference type="InterPro" id="IPR053781">
    <property type="entry name" value="F-box_AtFBL13-like"/>
</dbReference>
<dbReference type="InterPro" id="IPR001810">
    <property type="entry name" value="F-box_dom"/>
</dbReference>
<dbReference type="Pfam" id="PF23622">
    <property type="entry name" value="LRR_At1g61320_AtMIF1"/>
    <property type="match status" value="1"/>
</dbReference>
<dbReference type="AlphaFoldDB" id="A0A6P5FI70"/>
<accession>A0A6P5FI70</accession>
<organism evidence="2 3">
    <name type="scientific">Ananas comosus</name>
    <name type="common">Pineapple</name>
    <name type="synonym">Ananas ananas</name>
    <dbReference type="NCBI Taxonomy" id="4615"/>
    <lineage>
        <taxon>Eukaryota</taxon>
        <taxon>Viridiplantae</taxon>
        <taxon>Streptophyta</taxon>
        <taxon>Embryophyta</taxon>
        <taxon>Tracheophyta</taxon>
        <taxon>Spermatophyta</taxon>
        <taxon>Magnoliopsida</taxon>
        <taxon>Liliopsida</taxon>
        <taxon>Poales</taxon>
        <taxon>Bromeliaceae</taxon>
        <taxon>Bromelioideae</taxon>
        <taxon>Ananas</taxon>
    </lineage>
</organism>
<dbReference type="InterPro" id="IPR055357">
    <property type="entry name" value="LRR_At1g61320_AtMIF1"/>
</dbReference>
<dbReference type="CDD" id="cd22160">
    <property type="entry name" value="F-box_AtFBL13-like"/>
    <property type="match status" value="1"/>
</dbReference>
<gene>
    <name evidence="3" type="primary">LOC109713288</name>
</gene>
<evidence type="ECO:0000313" key="3">
    <source>
        <dbReference type="RefSeq" id="XP_020092880.1"/>
    </source>
</evidence>
<protein>
    <submittedName>
        <fullName evidence="3">F-box/LRR-repeat protein At3g26922-like</fullName>
    </submittedName>
</protein>
<dbReference type="Pfam" id="PF00646">
    <property type="entry name" value="F-box"/>
    <property type="match status" value="1"/>
</dbReference>